<evidence type="ECO:0000313" key="3">
    <source>
        <dbReference type="Proteomes" id="UP001176941"/>
    </source>
</evidence>
<evidence type="ECO:0000256" key="1">
    <source>
        <dbReference type="SAM" id="MobiDB-lite"/>
    </source>
</evidence>
<proteinExistence type="predicted"/>
<organism evidence="2 3">
    <name type="scientific">Rangifer tarandus platyrhynchus</name>
    <name type="common">Svalbard reindeer</name>
    <dbReference type="NCBI Taxonomy" id="3082113"/>
    <lineage>
        <taxon>Eukaryota</taxon>
        <taxon>Metazoa</taxon>
        <taxon>Chordata</taxon>
        <taxon>Craniata</taxon>
        <taxon>Vertebrata</taxon>
        <taxon>Euteleostomi</taxon>
        <taxon>Mammalia</taxon>
        <taxon>Eutheria</taxon>
        <taxon>Laurasiatheria</taxon>
        <taxon>Artiodactyla</taxon>
        <taxon>Ruminantia</taxon>
        <taxon>Pecora</taxon>
        <taxon>Cervidae</taxon>
        <taxon>Odocoileinae</taxon>
        <taxon>Rangifer</taxon>
    </lineage>
</organism>
<accession>A0ABN8YGD2</accession>
<reference evidence="2" key="1">
    <citation type="submission" date="2023-04" db="EMBL/GenBank/DDBJ databases">
        <authorList>
            <consortium name="ELIXIR-Norway"/>
        </authorList>
    </citation>
    <scope>NUCLEOTIDE SEQUENCE [LARGE SCALE GENOMIC DNA]</scope>
</reference>
<feature type="region of interest" description="Disordered" evidence="1">
    <location>
        <begin position="43"/>
        <end position="64"/>
    </location>
</feature>
<dbReference type="Proteomes" id="UP001176941">
    <property type="component" value="Chromosome 2"/>
</dbReference>
<dbReference type="EMBL" id="OX459938">
    <property type="protein sequence ID" value="CAI9160594.1"/>
    <property type="molecule type" value="Genomic_DNA"/>
</dbReference>
<keyword evidence="3" id="KW-1185">Reference proteome</keyword>
<protein>
    <submittedName>
        <fullName evidence="2">Uncharacterized protein</fullName>
    </submittedName>
</protein>
<gene>
    <name evidence="2" type="ORF">MRATA1EN1_LOCUS9556</name>
</gene>
<evidence type="ECO:0000313" key="2">
    <source>
        <dbReference type="EMBL" id="CAI9160594.1"/>
    </source>
</evidence>
<sequence length="87" mass="9174">MPAVVGERCQPPVVRGPGTRWPCGACLPALDLAGLQRIRAAQPSQEPRRAAFRTSAGRRGQRGFSAAKVRMGAGGVASRGFLHLLPL</sequence>
<name>A0ABN8YGD2_RANTA</name>